<dbReference type="InterPro" id="IPR005297">
    <property type="entry name" value="Lipoprotein_repeat"/>
</dbReference>
<dbReference type="EMBL" id="JAJSBI010000001">
    <property type="protein sequence ID" value="MCD9872538.1"/>
    <property type="molecule type" value="Genomic_DNA"/>
</dbReference>
<dbReference type="PANTHER" id="PTHR39335">
    <property type="entry name" value="BLL4220 PROTEIN"/>
    <property type="match status" value="1"/>
</dbReference>
<feature type="region of interest" description="Disordered" evidence="1">
    <location>
        <begin position="162"/>
        <end position="183"/>
    </location>
</feature>
<comment type="caution">
    <text evidence="3">The sequence shown here is derived from an EMBL/GenBank/DDBJ whole genome shotgun (WGS) entry which is preliminary data.</text>
</comment>
<evidence type="ECO:0000313" key="3">
    <source>
        <dbReference type="EMBL" id="MCD9872538.1"/>
    </source>
</evidence>
<feature type="region of interest" description="Disordered" evidence="1">
    <location>
        <begin position="24"/>
        <end position="53"/>
    </location>
</feature>
<dbReference type="AlphaFoldDB" id="A0A9Q3VGV9"/>
<dbReference type="Pfam" id="PF03640">
    <property type="entry name" value="Lipoprotein_15"/>
    <property type="match status" value="2"/>
</dbReference>
<dbReference type="PROSITE" id="PS51257">
    <property type="entry name" value="PROKAR_LIPOPROTEIN"/>
    <property type="match status" value="1"/>
</dbReference>
<dbReference type="Proteomes" id="UP001108029">
    <property type="component" value="Unassembled WGS sequence"/>
</dbReference>
<reference evidence="3" key="1">
    <citation type="submission" date="2021-12" db="EMBL/GenBank/DDBJ databases">
        <authorList>
            <person name="Lee J.-H."/>
            <person name="Kim S.-B."/>
        </authorList>
    </citation>
    <scope>NUCLEOTIDE SEQUENCE</scope>
    <source>
        <strain evidence="3">NR30</strain>
    </source>
</reference>
<gene>
    <name evidence="3" type="ORF">LJ657_02410</name>
</gene>
<evidence type="ECO:0000256" key="2">
    <source>
        <dbReference type="SAM" id="SignalP"/>
    </source>
</evidence>
<organism evidence="3 4">
    <name type="scientific">Streptomyces guryensis</name>
    <dbReference type="NCBI Taxonomy" id="2886947"/>
    <lineage>
        <taxon>Bacteria</taxon>
        <taxon>Bacillati</taxon>
        <taxon>Actinomycetota</taxon>
        <taxon>Actinomycetes</taxon>
        <taxon>Kitasatosporales</taxon>
        <taxon>Streptomycetaceae</taxon>
        <taxon>Streptomyces</taxon>
    </lineage>
</organism>
<evidence type="ECO:0008006" key="5">
    <source>
        <dbReference type="Google" id="ProtNLM"/>
    </source>
</evidence>
<evidence type="ECO:0000313" key="4">
    <source>
        <dbReference type="Proteomes" id="UP001108029"/>
    </source>
</evidence>
<name>A0A9Q3VGV9_9ACTN</name>
<dbReference type="GO" id="GO:0043448">
    <property type="term" value="P:alkane catabolic process"/>
    <property type="evidence" value="ECO:0007669"/>
    <property type="project" value="TreeGrafter"/>
</dbReference>
<dbReference type="RefSeq" id="WP_232646486.1">
    <property type="nucleotide sequence ID" value="NZ_JAJSBI010000001.1"/>
</dbReference>
<feature type="signal peptide" evidence="2">
    <location>
        <begin position="1"/>
        <end position="18"/>
    </location>
</feature>
<sequence>MNRAATITAAATAVAAFAVGCGSSGTTSSSSPPTSASPPSSSSAPATGGVGTLQAHTSSLGRILVDGTGRTLYLFQADSGTTSHCYDSCAQAWPPDTTTGHPSANGLNSTMVGTTSRKDHTTQVTYNGHPLYRFSQDAKPGDTTGQGSTAFGGTWYVVSPSGAAITSPAPSPSSSGSGSSNGY</sequence>
<protein>
    <recommendedName>
        <fullName evidence="5">Lipoprotein with Yx(FWY)xxD motif</fullName>
    </recommendedName>
</protein>
<dbReference type="PANTHER" id="PTHR39335:SF1">
    <property type="entry name" value="BLL4220 PROTEIN"/>
    <property type="match status" value="1"/>
</dbReference>
<accession>A0A9Q3VGV9</accession>
<feature type="chain" id="PRO_5040380706" description="Lipoprotein with Yx(FWY)xxD motif" evidence="2">
    <location>
        <begin position="19"/>
        <end position="183"/>
    </location>
</feature>
<proteinExistence type="predicted"/>
<feature type="compositionally biased region" description="Low complexity" evidence="1">
    <location>
        <begin position="24"/>
        <end position="47"/>
    </location>
</feature>
<keyword evidence="4" id="KW-1185">Reference proteome</keyword>
<evidence type="ECO:0000256" key="1">
    <source>
        <dbReference type="SAM" id="MobiDB-lite"/>
    </source>
</evidence>
<keyword evidence="2" id="KW-0732">Signal</keyword>